<gene>
    <name evidence="2" type="ORF">Tci_017688</name>
</gene>
<feature type="region of interest" description="Disordered" evidence="1">
    <location>
        <begin position="522"/>
        <end position="545"/>
    </location>
</feature>
<feature type="compositionally biased region" description="Basic and acidic residues" evidence="1">
    <location>
        <begin position="522"/>
        <end position="537"/>
    </location>
</feature>
<dbReference type="EMBL" id="BKCJ010002023">
    <property type="protein sequence ID" value="GEU45710.1"/>
    <property type="molecule type" value="Genomic_DNA"/>
</dbReference>
<sequence length="655" mass="73872">MFRDKAITELRQKFEKNKKERDDLKLTLEKFEGSSKNLNRLLDSQQCNKSRTGLCYDSQGFDSQGFDSQVLENQVNDRYNTSEGYHAIPLPYKGKFMPLEPDLLFADAHVVCESITSLPVLTNSGLKTLNTARQTSSRAAISVNTARSISTDYPRSTMNGDSTKVKTFNEDVQIRVLIDKKKIIVTEASIRLDLQLQDAKGTSCLPNDTIFEELARIGTMASAIICLATNQKFNFSKYIFVNMVKNLKAKVFANVKREGNGFSAIITPLFETMMVQAPEEVGECSEVPTDTHHTPIVTQPSSSQPQKKQTSRKKQRKEIEVPHTEPQTEESVPTTSNDPLPSGDQEDASKQERMIDNIDQNVEITLVNETQGRINEEEMFGVNDLEGDEVIVDATACEEVEQSTKVAKKEVSTADLVTTTSEVVTTTEDVEVTAAAATPQISKDELTLAQNLREIKAAKPKARGVIVQEQSEFRTTSSSQPLPLLQAEDKGKGIMIEPEKPLKKEHQISFDEEVARKLEAQMKAKKKEEETIAREKDEKEDDSAELKRCLEIVPEDDDGVTIEATPLSSKSPTIVDYKIYKEGKKSYFKISRADENSQSYLTFRKMFKNFNREDLEVLWSIVKERFKKTKPVDDMDNILFQTLKTMFKHHAEDNI</sequence>
<protein>
    <submittedName>
        <fullName evidence="2">Uncharacterized protein</fullName>
    </submittedName>
</protein>
<feature type="region of interest" description="Disordered" evidence="1">
    <location>
        <begin position="281"/>
        <end position="349"/>
    </location>
</feature>
<organism evidence="2">
    <name type="scientific">Tanacetum cinerariifolium</name>
    <name type="common">Dalmatian daisy</name>
    <name type="synonym">Chrysanthemum cinerariifolium</name>
    <dbReference type="NCBI Taxonomy" id="118510"/>
    <lineage>
        <taxon>Eukaryota</taxon>
        <taxon>Viridiplantae</taxon>
        <taxon>Streptophyta</taxon>
        <taxon>Embryophyta</taxon>
        <taxon>Tracheophyta</taxon>
        <taxon>Spermatophyta</taxon>
        <taxon>Magnoliopsida</taxon>
        <taxon>eudicotyledons</taxon>
        <taxon>Gunneridae</taxon>
        <taxon>Pentapetalae</taxon>
        <taxon>asterids</taxon>
        <taxon>campanulids</taxon>
        <taxon>Asterales</taxon>
        <taxon>Asteraceae</taxon>
        <taxon>Asteroideae</taxon>
        <taxon>Anthemideae</taxon>
        <taxon>Anthemidinae</taxon>
        <taxon>Tanacetum</taxon>
    </lineage>
</organism>
<evidence type="ECO:0000256" key="1">
    <source>
        <dbReference type="SAM" id="MobiDB-lite"/>
    </source>
</evidence>
<evidence type="ECO:0000313" key="2">
    <source>
        <dbReference type="EMBL" id="GEU45710.1"/>
    </source>
</evidence>
<reference evidence="2" key="1">
    <citation type="journal article" date="2019" name="Sci. Rep.">
        <title>Draft genome of Tanacetum cinerariifolium, the natural source of mosquito coil.</title>
        <authorList>
            <person name="Yamashiro T."/>
            <person name="Shiraishi A."/>
            <person name="Satake H."/>
            <person name="Nakayama K."/>
        </authorList>
    </citation>
    <scope>NUCLEOTIDE SEQUENCE</scope>
</reference>
<proteinExistence type="predicted"/>
<dbReference type="AlphaFoldDB" id="A0A6L2KAI6"/>
<accession>A0A6L2KAI6</accession>
<comment type="caution">
    <text evidence="2">The sequence shown here is derived from an EMBL/GenBank/DDBJ whole genome shotgun (WGS) entry which is preliminary data.</text>
</comment>
<name>A0A6L2KAI6_TANCI</name>
<feature type="compositionally biased region" description="Low complexity" evidence="1">
    <location>
        <begin position="298"/>
        <end position="308"/>
    </location>
</feature>
<feature type="compositionally biased region" description="Polar residues" evidence="1">
    <location>
        <begin position="329"/>
        <end position="339"/>
    </location>
</feature>